<protein>
    <recommendedName>
        <fullName evidence="4 9">N-(5'-phosphoribosyl)anthranilate isomerase</fullName>
        <shortName evidence="9">PRAI</shortName>
        <ecNumber evidence="3 9">5.3.1.24</ecNumber>
    </recommendedName>
</protein>
<evidence type="ECO:0000259" key="10">
    <source>
        <dbReference type="Pfam" id="PF00697"/>
    </source>
</evidence>
<dbReference type="Pfam" id="PF00697">
    <property type="entry name" value="PRAI"/>
    <property type="match status" value="2"/>
</dbReference>
<keyword evidence="6 9" id="KW-0822">Tryptophan biosynthesis</keyword>
<feature type="domain" description="N-(5'phosphoribosyl) anthranilate isomerase (PRAI)" evidence="10">
    <location>
        <begin position="4"/>
        <end position="97"/>
    </location>
</feature>
<evidence type="ECO:0000256" key="2">
    <source>
        <dbReference type="ARBA" id="ARBA00004664"/>
    </source>
</evidence>
<dbReference type="RefSeq" id="WP_073389342.1">
    <property type="nucleotide sequence ID" value="NZ_FQXK01000033.1"/>
</dbReference>
<comment type="catalytic activity">
    <reaction evidence="1 9">
        <text>N-(5-phospho-beta-D-ribosyl)anthranilate = 1-(2-carboxyphenylamino)-1-deoxy-D-ribulose 5-phosphate</text>
        <dbReference type="Rhea" id="RHEA:21540"/>
        <dbReference type="ChEBI" id="CHEBI:18277"/>
        <dbReference type="ChEBI" id="CHEBI:58613"/>
        <dbReference type="EC" id="5.3.1.24"/>
    </reaction>
</comment>
<organism evidence="11 12">
    <name type="scientific">Butyrivibrio fibrisolvens DSM 3071</name>
    <dbReference type="NCBI Taxonomy" id="1121131"/>
    <lineage>
        <taxon>Bacteria</taxon>
        <taxon>Bacillati</taxon>
        <taxon>Bacillota</taxon>
        <taxon>Clostridia</taxon>
        <taxon>Lachnospirales</taxon>
        <taxon>Lachnospiraceae</taxon>
        <taxon>Butyrivibrio</taxon>
    </lineage>
</organism>
<accession>A0A1M6C4B0</accession>
<evidence type="ECO:0000256" key="1">
    <source>
        <dbReference type="ARBA" id="ARBA00001164"/>
    </source>
</evidence>
<name>A0A1M6C4B0_BUTFI</name>
<feature type="domain" description="N-(5'phosphoribosyl) anthranilate isomerase (PRAI)" evidence="10">
    <location>
        <begin position="111"/>
        <end position="213"/>
    </location>
</feature>
<evidence type="ECO:0000256" key="5">
    <source>
        <dbReference type="ARBA" id="ARBA00022605"/>
    </source>
</evidence>
<evidence type="ECO:0000256" key="4">
    <source>
        <dbReference type="ARBA" id="ARBA00022272"/>
    </source>
</evidence>
<dbReference type="SUPFAM" id="SSF51366">
    <property type="entry name" value="Ribulose-phoshate binding barrel"/>
    <property type="match status" value="1"/>
</dbReference>
<dbReference type="InterPro" id="IPR011060">
    <property type="entry name" value="RibuloseP-bd_barrel"/>
</dbReference>
<dbReference type="AlphaFoldDB" id="A0A1M6C4B0"/>
<dbReference type="PANTHER" id="PTHR42894">
    <property type="entry name" value="N-(5'-PHOSPHORIBOSYL)ANTHRANILATE ISOMERASE"/>
    <property type="match status" value="1"/>
</dbReference>
<dbReference type="EC" id="5.3.1.24" evidence="3 9"/>
<evidence type="ECO:0000256" key="6">
    <source>
        <dbReference type="ARBA" id="ARBA00022822"/>
    </source>
</evidence>
<sequence>MVKIKICGLMTKEDCVIMNGFKPDYCGFVFAKTRHYLTDQMAGDLRNTLDISIPTVGVFVDDDMNHIVDLYNSAIIQIIQLHGHEDAAYINLLREKIAASGPDKKRHYDEFGEGAPIMKAIRVKDGSEFDNIDDLPVDMLLLDNYVEKLPGGTGQSFELSMIPKLNKPYFLAGGLTADNIPQALVQSRPYAIDVSSAVETDGHKDWKKVEKLMRVMEAYRPQTLFV</sequence>
<dbReference type="PANTHER" id="PTHR42894:SF1">
    <property type="entry name" value="N-(5'-PHOSPHORIBOSYL)ANTHRANILATE ISOMERASE"/>
    <property type="match status" value="1"/>
</dbReference>
<dbReference type="UniPathway" id="UPA00035">
    <property type="reaction ID" value="UER00042"/>
</dbReference>
<dbReference type="HAMAP" id="MF_00135">
    <property type="entry name" value="PRAI"/>
    <property type="match status" value="1"/>
</dbReference>
<dbReference type="OrthoDB" id="9786954at2"/>
<keyword evidence="7 9" id="KW-0057">Aromatic amino acid biosynthesis</keyword>
<evidence type="ECO:0000256" key="7">
    <source>
        <dbReference type="ARBA" id="ARBA00023141"/>
    </source>
</evidence>
<evidence type="ECO:0000256" key="9">
    <source>
        <dbReference type="HAMAP-Rule" id="MF_00135"/>
    </source>
</evidence>
<evidence type="ECO:0000313" key="11">
    <source>
        <dbReference type="EMBL" id="SHI55839.1"/>
    </source>
</evidence>
<keyword evidence="5 9" id="KW-0028">Amino-acid biosynthesis</keyword>
<evidence type="ECO:0000256" key="3">
    <source>
        <dbReference type="ARBA" id="ARBA00012572"/>
    </source>
</evidence>
<evidence type="ECO:0000256" key="8">
    <source>
        <dbReference type="ARBA" id="ARBA00023235"/>
    </source>
</evidence>
<keyword evidence="8 9" id="KW-0413">Isomerase</keyword>
<dbReference type="EMBL" id="FQXK01000033">
    <property type="protein sequence ID" value="SHI55839.1"/>
    <property type="molecule type" value="Genomic_DNA"/>
</dbReference>
<gene>
    <name evidence="9" type="primary">trpF</name>
    <name evidence="11" type="ORF">SAMN02745229_03271</name>
</gene>
<keyword evidence="12" id="KW-1185">Reference proteome</keyword>
<comment type="similarity">
    <text evidence="9">Belongs to the TrpF family.</text>
</comment>
<dbReference type="InterPro" id="IPR044643">
    <property type="entry name" value="TrpF_fam"/>
</dbReference>
<dbReference type="GO" id="GO:0004640">
    <property type="term" value="F:phosphoribosylanthranilate isomerase activity"/>
    <property type="evidence" value="ECO:0007669"/>
    <property type="project" value="UniProtKB-UniRule"/>
</dbReference>
<dbReference type="CDD" id="cd00405">
    <property type="entry name" value="PRAI"/>
    <property type="match status" value="1"/>
</dbReference>
<dbReference type="STRING" id="1121131.SAMN02745229_03271"/>
<comment type="pathway">
    <text evidence="2 9">Amino-acid biosynthesis; L-tryptophan biosynthesis; L-tryptophan from chorismate: step 3/5.</text>
</comment>
<dbReference type="InterPro" id="IPR001240">
    <property type="entry name" value="PRAI_dom"/>
</dbReference>
<dbReference type="GeneID" id="89507828"/>
<proteinExistence type="inferred from homology"/>
<dbReference type="GO" id="GO:0000162">
    <property type="term" value="P:L-tryptophan biosynthetic process"/>
    <property type="evidence" value="ECO:0007669"/>
    <property type="project" value="UniProtKB-UniRule"/>
</dbReference>
<reference evidence="12" key="1">
    <citation type="submission" date="2016-11" db="EMBL/GenBank/DDBJ databases">
        <authorList>
            <person name="Varghese N."/>
            <person name="Submissions S."/>
        </authorList>
    </citation>
    <scope>NUCLEOTIDE SEQUENCE [LARGE SCALE GENOMIC DNA]</scope>
    <source>
        <strain evidence="12">DSM 3071</strain>
    </source>
</reference>
<dbReference type="InterPro" id="IPR013785">
    <property type="entry name" value="Aldolase_TIM"/>
</dbReference>
<evidence type="ECO:0000313" key="12">
    <source>
        <dbReference type="Proteomes" id="UP000184278"/>
    </source>
</evidence>
<dbReference type="Gene3D" id="3.20.20.70">
    <property type="entry name" value="Aldolase class I"/>
    <property type="match status" value="1"/>
</dbReference>
<dbReference type="Proteomes" id="UP000184278">
    <property type="component" value="Unassembled WGS sequence"/>
</dbReference>